<reference evidence="1 2" key="1">
    <citation type="journal article" date="2016" name="Sci. Rep.">
        <title>Peltaster fructicola genome reveals evolution from an invasive phytopathogen to an ectophytic parasite.</title>
        <authorList>
            <person name="Xu C."/>
            <person name="Chen H."/>
            <person name="Gleason M.L."/>
            <person name="Xu J.R."/>
            <person name="Liu H."/>
            <person name="Zhang R."/>
            <person name="Sun G."/>
        </authorList>
    </citation>
    <scope>NUCLEOTIDE SEQUENCE [LARGE SCALE GENOMIC DNA]</scope>
    <source>
        <strain evidence="1 2">LNHT1506</strain>
    </source>
</reference>
<evidence type="ECO:0000313" key="2">
    <source>
        <dbReference type="Proteomes" id="UP000503462"/>
    </source>
</evidence>
<protein>
    <submittedName>
        <fullName evidence="1">Uncharacterized protein</fullName>
    </submittedName>
</protein>
<dbReference type="EMBL" id="CP051139">
    <property type="protein sequence ID" value="QIW94484.1"/>
    <property type="molecule type" value="Genomic_DNA"/>
</dbReference>
<name>A0A6H0XIN3_9PEZI</name>
<dbReference type="Proteomes" id="UP000503462">
    <property type="component" value="Chromosome 1"/>
</dbReference>
<evidence type="ECO:0000313" key="1">
    <source>
        <dbReference type="EMBL" id="QIW94484.1"/>
    </source>
</evidence>
<accession>A0A6H0XIN3</accession>
<proteinExistence type="predicted"/>
<keyword evidence="2" id="KW-1185">Reference proteome</keyword>
<sequence>MRRATCTANVSSGHHPLSGLSLPLGTTTALNKTVTLLASPQRLGLLVALCLTTTMDGNFVLSRSVWLKSAAWPTARDDHDAVLS</sequence>
<organism evidence="1 2">
    <name type="scientific">Peltaster fructicola</name>
    <dbReference type="NCBI Taxonomy" id="286661"/>
    <lineage>
        <taxon>Eukaryota</taxon>
        <taxon>Fungi</taxon>
        <taxon>Dikarya</taxon>
        <taxon>Ascomycota</taxon>
        <taxon>Pezizomycotina</taxon>
        <taxon>Dothideomycetes</taxon>
        <taxon>Dothideomycetes incertae sedis</taxon>
        <taxon>Peltaster</taxon>
    </lineage>
</organism>
<dbReference type="AlphaFoldDB" id="A0A6H0XIN3"/>
<gene>
    <name evidence="1" type="ORF">AMS68_000002</name>
</gene>